<dbReference type="PRINTS" id="PR00987">
    <property type="entry name" value="TRNASYNTHGLU"/>
</dbReference>
<feature type="domain" description="Glutamyl/glutaminyl-tRNA synthetase class Ib catalytic" evidence="8">
    <location>
        <begin position="49"/>
        <end position="356"/>
    </location>
</feature>
<keyword evidence="10" id="KW-1185">Reference proteome</keyword>
<evidence type="ECO:0000259" key="8">
    <source>
        <dbReference type="Pfam" id="PF00749"/>
    </source>
</evidence>
<dbReference type="OrthoDB" id="428822at2759"/>
<evidence type="ECO:0000313" key="9">
    <source>
        <dbReference type="EMBL" id="SJK86575.1"/>
    </source>
</evidence>
<dbReference type="KEGG" id="bmic:BMR1_03g03495"/>
<keyword evidence="2 7" id="KW-0436">Ligase</keyword>
<accession>A0A1R4AC98</accession>
<keyword evidence="4 7" id="KW-0067">ATP-binding</keyword>
<keyword evidence="5 7" id="KW-0648">Protein biosynthesis</keyword>
<proteinExistence type="inferred from homology"/>
<evidence type="ECO:0000256" key="1">
    <source>
        <dbReference type="ARBA" id="ARBA00007894"/>
    </source>
</evidence>
<keyword evidence="6 7" id="KW-0030">Aminoacyl-tRNA synthetase</keyword>
<dbReference type="NCBIfam" id="TIGR00464">
    <property type="entry name" value="gltX_bact"/>
    <property type="match status" value="1"/>
</dbReference>
<dbReference type="InterPro" id="IPR004527">
    <property type="entry name" value="Glu-tRNA-ligase_bac/mito"/>
</dbReference>
<dbReference type="SUPFAM" id="SSF48163">
    <property type="entry name" value="An anticodon-binding domain of class I aminoacyl-tRNA synthetases"/>
    <property type="match status" value="1"/>
</dbReference>
<comment type="similarity">
    <text evidence="1">Belongs to the class-I aminoacyl-tRNA synthetase family. Glutamate--tRNA ligase type 1 subfamily.</text>
</comment>
<dbReference type="PANTHER" id="PTHR43311">
    <property type="entry name" value="GLUTAMATE--TRNA LIGASE"/>
    <property type="match status" value="1"/>
</dbReference>
<dbReference type="GO" id="GO:0004818">
    <property type="term" value="F:glutamate-tRNA ligase activity"/>
    <property type="evidence" value="ECO:0007669"/>
    <property type="project" value="UniProtKB-EC"/>
</dbReference>
<reference evidence="9 10" key="1">
    <citation type="journal article" date="2012" name="Nucleic Acids Res.">
        <title>Sequencing of the smallest Apicomplexan genome from the human pathogen Babesia microti.</title>
        <authorList>
            <person name="Cornillot E."/>
            <person name="Hadj-Kaddour K."/>
            <person name="Dassouli A."/>
            <person name="Noel B."/>
            <person name="Ranwez V."/>
            <person name="Vacherie B."/>
            <person name="Augagneur Y."/>
            <person name="Bres V."/>
            <person name="Duclos A."/>
            <person name="Randazzo S."/>
            <person name="Carcy B."/>
            <person name="Debierre-Grockiego F."/>
            <person name="Delbecq S."/>
            <person name="Moubri-Menage K."/>
            <person name="Shams-Eldin H."/>
            <person name="Usmani-Brown S."/>
            <person name="Bringaud F."/>
            <person name="Wincker P."/>
            <person name="Vivares C.P."/>
            <person name="Schwarz R.T."/>
            <person name="Schetters T.P."/>
            <person name="Krause P.J."/>
            <person name="Gorenflot A."/>
            <person name="Berry V."/>
            <person name="Barbe V."/>
            <person name="Ben Mamoun C."/>
        </authorList>
    </citation>
    <scope>NUCLEOTIDE SEQUENCE [LARGE SCALE GENOMIC DNA]</scope>
    <source>
        <strain evidence="9 10">RI</strain>
    </source>
</reference>
<keyword evidence="3 7" id="KW-0547">Nucleotide-binding</keyword>
<evidence type="ECO:0000256" key="6">
    <source>
        <dbReference type="ARBA" id="ARBA00023146"/>
    </source>
</evidence>
<evidence type="ECO:0000256" key="3">
    <source>
        <dbReference type="ARBA" id="ARBA00022741"/>
    </source>
</evidence>
<reference evidence="9 10" key="3">
    <citation type="journal article" date="2016" name="Sci. Rep.">
        <title>Genome-wide diversity and gene expression profiling of Babesia microti isolates identify polymorphic genes that mediate host-pathogen interactions.</title>
        <authorList>
            <person name="Silva J.C."/>
            <person name="Cornillot E."/>
            <person name="McCracken C."/>
            <person name="Usmani-Brown S."/>
            <person name="Dwivedi A."/>
            <person name="Ifeonu O.O."/>
            <person name="Crabtree J."/>
            <person name="Gotia H.T."/>
            <person name="Virji A.Z."/>
            <person name="Reynes C."/>
            <person name="Colinge J."/>
            <person name="Kumar V."/>
            <person name="Lawres L."/>
            <person name="Pazzi J.E."/>
            <person name="Pablo J.V."/>
            <person name="Hung C."/>
            <person name="Brancato J."/>
            <person name="Kumari P."/>
            <person name="Orvis J."/>
            <person name="Tretina K."/>
            <person name="Chibucos M."/>
            <person name="Ott S."/>
            <person name="Sadzewicz L."/>
            <person name="Sengamalay N."/>
            <person name="Shetty A.C."/>
            <person name="Su Q."/>
            <person name="Tallon L."/>
            <person name="Fraser C.M."/>
            <person name="Frutos R."/>
            <person name="Molina D.M."/>
            <person name="Krause P.J."/>
            <person name="Ben Mamoun C."/>
        </authorList>
    </citation>
    <scope>NUCLEOTIDE SEQUENCE [LARGE SCALE GENOMIC DNA]</scope>
    <source>
        <strain evidence="9 10">RI</strain>
    </source>
</reference>
<sequence length="515" mass="59652">MPYKPTFITFITTSFLYFNISHSFTTHHWHKSHRSNRSFSDHITKGPCVRFAPSPTGKLHIGSARTHLFNQLFSKTNGGKLILRIDDTDTKRCSKDFERDIIDSLGWLGLDWDEGPHRQSERLDLYREAANWLVSNNHAYLCYCTPEELDAKRDKARRYGIPYSYDRKCYSSRLNNFNNYGGKYSIRFKSNTGEISFMDHKGNVIIGQSEGDYIIMRSNGAPTYNFTCAVDDKMMGITHVIRSNDHYSNTHKQCEIIKKLNGFNGNYHDKLLYVHCPMILTPDSAKIGKRDHSEMYTISHFKQSGYLPQALLNYLATLGWHDNSLGEFFDVMQLHNFSLDNLTPSSACFSVNKLNWYNRSYAKRLTRNHIHKLFVDYLMQYFNTLSDQQLDKLTTFVLDVFGHSNFRYLYQQLVNSLSYELPTLEKVDPQLVDELISADLAKVVDDFSGWIGKLSNGDKEKKKCVLEGIRYLLTGNMTGIPVTKLLELLLMVDEWKLEGFVSLESRLQFLKTVNF</sequence>
<dbReference type="InterPro" id="IPR014729">
    <property type="entry name" value="Rossmann-like_a/b/a_fold"/>
</dbReference>
<dbReference type="GO" id="GO:0005524">
    <property type="term" value="F:ATP binding"/>
    <property type="evidence" value="ECO:0007669"/>
    <property type="project" value="UniProtKB-KW"/>
</dbReference>
<gene>
    <name evidence="9" type="ORF">BMR1_03g03495</name>
</gene>
<dbReference type="GO" id="GO:0000049">
    <property type="term" value="F:tRNA binding"/>
    <property type="evidence" value="ECO:0007669"/>
    <property type="project" value="InterPro"/>
</dbReference>
<evidence type="ECO:0000256" key="5">
    <source>
        <dbReference type="ARBA" id="ARBA00022917"/>
    </source>
</evidence>
<evidence type="ECO:0000256" key="4">
    <source>
        <dbReference type="ARBA" id="ARBA00022840"/>
    </source>
</evidence>
<dbReference type="Pfam" id="PF00749">
    <property type="entry name" value="tRNA-synt_1c"/>
    <property type="match status" value="1"/>
</dbReference>
<name>A0A1R4AC98_BABMR</name>
<dbReference type="SUPFAM" id="SSF52374">
    <property type="entry name" value="Nucleotidylyl transferase"/>
    <property type="match status" value="1"/>
</dbReference>
<dbReference type="Gene3D" id="3.40.50.620">
    <property type="entry name" value="HUPs"/>
    <property type="match status" value="1"/>
</dbReference>
<dbReference type="Proteomes" id="UP000002899">
    <property type="component" value="Chromosome III"/>
</dbReference>
<protein>
    <submittedName>
        <fullName evidence="9">Glutamyl-tRNA synthetase</fullName>
        <ecNumber evidence="9">6.1.1.17</ecNumber>
    </submittedName>
</protein>
<dbReference type="GO" id="GO:0006424">
    <property type="term" value="P:glutamyl-tRNA aminoacylation"/>
    <property type="evidence" value="ECO:0007669"/>
    <property type="project" value="InterPro"/>
</dbReference>
<evidence type="ECO:0000256" key="7">
    <source>
        <dbReference type="RuleBase" id="RU363037"/>
    </source>
</evidence>
<reference evidence="9 10" key="2">
    <citation type="journal article" date="2013" name="PLoS ONE">
        <title>Whole genome mapping and re-organization of the nuclear and mitochondrial genomes of Babesia microti isolates.</title>
        <authorList>
            <person name="Cornillot E."/>
            <person name="Dassouli A."/>
            <person name="Garg A."/>
            <person name="Pachikara N."/>
            <person name="Randazzo S."/>
            <person name="Depoix D."/>
            <person name="Carcy B."/>
            <person name="Delbecq S."/>
            <person name="Frutos R."/>
            <person name="Silva J.C."/>
            <person name="Sutton R."/>
            <person name="Krause P.J."/>
            <person name="Mamoun C.B."/>
        </authorList>
    </citation>
    <scope>NUCLEOTIDE SEQUENCE [LARGE SCALE GENOMIC DNA]</scope>
    <source>
        <strain evidence="9 10">RI</strain>
    </source>
</reference>
<dbReference type="InterPro" id="IPR000924">
    <property type="entry name" value="Glu/Gln-tRNA-synth"/>
</dbReference>
<dbReference type="InterPro" id="IPR020058">
    <property type="entry name" value="Glu/Gln-tRNA-synth_Ib_cat-dom"/>
</dbReference>
<dbReference type="HAMAP" id="MF_00022">
    <property type="entry name" value="Glu_tRNA_synth_type1"/>
    <property type="match status" value="1"/>
</dbReference>
<dbReference type="InterPro" id="IPR008925">
    <property type="entry name" value="aa_tRNA-synth_I_cd-bd_sf"/>
</dbReference>
<dbReference type="EC" id="6.1.1.17" evidence="9"/>
<dbReference type="InterPro" id="IPR049940">
    <property type="entry name" value="GluQ/Sye"/>
</dbReference>
<dbReference type="GO" id="GO:0005739">
    <property type="term" value="C:mitochondrion"/>
    <property type="evidence" value="ECO:0007669"/>
    <property type="project" value="TreeGrafter"/>
</dbReference>
<organism evidence="9 10">
    <name type="scientific">Babesia microti (strain RI)</name>
    <dbReference type="NCBI Taxonomy" id="1133968"/>
    <lineage>
        <taxon>Eukaryota</taxon>
        <taxon>Sar</taxon>
        <taxon>Alveolata</taxon>
        <taxon>Apicomplexa</taxon>
        <taxon>Aconoidasida</taxon>
        <taxon>Piroplasmida</taxon>
        <taxon>Babesiidae</taxon>
        <taxon>Babesia</taxon>
    </lineage>
</organism>
<dbReference type="VEuPathDB" id="PiroplasmaDB:BMR1_03g03495"/>
<dbReference type="PANTHER" id="PTHR43311:SF2">
    <property type="entry name" value="GLUTAMATE--TRNA LIGASE, MITOCHONDRIAL-RELATED"/>
    <property type="match status" value="1"/>
</dbReference>
<evidence type="ECO:0000256" key="2">
    <source>
        <dbReference type="ARBA" id="ARBA00022598"/>
    </source>
</evidence>
<dbReference type="GeneID" id="24425345"/>
<dbReference type="EMBL" id="LN871598">
    <property type="protein sequence ID" value="SJK86575.1"/>
    <property type="molecule type" value="Genomic_DNA"/>
</dbReference>
<evidence type="ECO:0000313" key="10">
    <source>
        <dbReference type="Proteomes" id="UP000002899"/>
    </source>
</evidence>
<dbReference type="AlphaFoldDB" id="A0A1R4AC98"/>
<dbReference type="RefSeq" id="XP_021338716.1">
    <property type="nucleotide sequence ID" value="XM_021482167.1"/>
</dbReference>